<proteinExistence type="predicted"/>
<feature type="region of interest" description="Disordered" evidence="1">
    <location>
        <begin position="114"/>
        <end position="149"/>
    </location>
</feature>
<dbReference type="EMBL" id="JAWZYT010000621">
    <property type="protein sequence ID" value="KAK4321083.1"/>
    <property type="molecule type" value="Genomic_DNA"/>
</dbReference>
<reference evidence="2" key="1">
    <citation type="submission" date="2023-11" db="EMBL/GenBank/DDBJ databases">
        <title>Genome assemblies of two species of porcelain crab, Petrolisthes cinctipes and Petrolisthes manimaculis (Anomura: Porcellanidae).</title>
        <authorList>
            <person name="Angst P."/>
        </authorList>
    </citation>
    <scope>NUCLEOTIDE SEQUENCE</scope>
    <source>
        <strain evidence="2">PB745_02</strain>
        <tissue evidence="2">Gill</tissue>
    </source>
</reference>
<keyword evidence="3" id="KW-1185">Reference proteome</keyword>
<evidence type="ECO:0000313" key="3">
    <source>
        <dbReference type="Proteomes" id="UP001292094"/>
    </source>
</evidence>
<protein>
    <submittedName>
        <fullName evidence="2">Uncharacterized protein</fullName>
    </submittedName>
</protein>
<accession>A0AAE1Q722</accession>
<gene>
    <name evidence="2" type="ORF">Pmani_008100</name>
</gene>
<evidence type="ECO:0000313" key="2">
    <source>
        <dbReference type="EMBL" id="KAK4321083.1"/>
    </source>
</evidence>
<sequence length="149" mass="17162">MRFNWREEKNGGVVEKERRILKFHVHIKFSHLFVDSRKRLRQEWPTQPAITLRGGYRGLADIFKTRRRLLSTPELLLNSTSPHLTSPHQTPNPYTAEVLTVPIYTLNNKDPLIHQGTTPGLPSSSSWDKPTVRVDPYPSLHGPNQQAHL</sequence>
<evidence type="ECO:0000256" key="1">
    <source>
        <dbReference type="SAM" id="MobiDB-lite"/>
    </source>
</evidence>
<comment type="caution">
    <text evidence="2">The sequence shown here is derived from an EMBL/GenBank/DDBJ whole genome shotgun (WGS) entry which is preliminary data.</text>
</comment>
<dbReference type="Proteomes" id="UP001292094">
    <property type="component" value="Unassembled WGS sequence"/>
</dbReference>
<feature type="compositionally biased region" description="Polar residues" evidence="1">
    <location>
        <begin position="115"/>
        <end position="128"/>
    </location>
</feature>
<dbReference type="AlphaFoldDB" id="A0AAE1Q722"/>
<name>A0AAE1Q722_9EUCA</name>
<organism evidence="2 3">
    <name type="scientific">Petrolisthes manimaculis</name>
    <dbReference type="NCBI Taxonomy" id="1843537"/>
    <lineage>
        <taxon>Eukaryota</taxon>
        <taxon>Metazoa</taxon>
        <taxon>Ecdysozoa</taxon>
        <taxon>Arthropoda</taxon>
        <taxon>Crustacea</taxon>
        <taxon>Multicrustacea</taxon>
        <taxon>Malacostraca</taxon>
        <taxon>Eumalacostraca</taxon>
        <taxon>Eucarida</taxon>
        <taxon>Decapoda</taxon>
        <taxon>Pleocyemata</taxon>
        <taxon>Anomura</taxon>
        <taxon>Galatheoidea</taxon>
        <taxon>Porcellanidae</taxon>
        <taxon>Petrolisthes</taxon>
    </lineage>
</organism>